<organism evidence="5">
    <name type="scientific">uncultured Caudovirales phage</name>
    <dbReference type="NCBI Taxonomy" id="2100421"/>
    <lineage>
        <taxon>Viruses</taxon>
        <taxon>Duplodnaviria</taxon>
        <taxon>Heunggongvirae</taxon>
        <taxon>Uroviricota</taxon>
        <taxon>Caudoviricetes</taxon>
        <taxon>Peduoviridae</taxon>
        <taxon>Maltschvirus</taxon>
        <taxon>Maltschvirus maltsch</taxon>
    </lineage>
</organism>
<evidence type="ECO:0000313" key="6">
    <source>
        <dbReference type="EMBL" id="CAB4222802.1"/>
    </source>
</evidence>
<dbReference type="EMBL" id="LR798378">
    <property type="protein sequence ID" value="CAB5227789.1"/>
    <property type="molecule type" value="Genomic_DNA"/>
</dbReference>
<dbReference type="EMBL" id="LR797157">
    <property type="protein sequence ID" value="CAB4190884.1"/>
    <property type="molecule type" value="Genomic_DNA"/>
</dbReference>
<name>A0A6J5SC65_9CAUD</name>
<accession>A0A6J5SC65</accession>
<evidence type="ECO:0000313" key="5">
    <source>
        <dbReference type="EMBL" id="CAB4211235.1"/>
    </source>
</evidence>
<protein>
    <submittedName>
        <fullName evidence="5">Uncharacterized protein</fullName>
    </submittedName>
</protein>
<sequence>MPNTTIAIKKSGTPSNIPSSLANGELALNYADGKLFYAASNGTVVQFSPSVPSYGTVNANGTLAVAAVTNDVLTILPGSGIGIIAYSSNDTITISAPSVGAAYDKANTANLYAFLVDSNTIAAFAKANTANLAAGAAYDYGNTTAIIANAAFAKANTAGSGGGGSYQGNNGAVNPSAYGDIFRVHSNTLSGNVYISSGNNSLAAGPISISTGYILQINTGARVAIV</sequence>
<dbReference type="EMBL" id="LR796860">
    <property type="protein sequence ID" value="CAB4170794.1"/>
    <property type="molecule type" value="Genomic_DNA"/>
</dbReference>
<dbReference type="EMBL" id="LR796945">
    <property type="protein sequence ID" value="CAB4177173.1"/>
    <property type="molecule type" value="Genomic_DNA"/>
</dbReference>
<gene>
    <name evidence="3" type="ORF">UFOVP1065_22</name>
    <name evidence="4" type="ORF">UFOVP1198_224</name>
    <name evidence="5" type="ORF">UFOVP1418_216</name>
    <name evidence="7" type="ORF">UFOVP1524_167</name>
    <name evidence="6" type="ORF">UFOVP1651_167</name>
    <name evidence="1" type="ORF">UFOVP908_145</name>
    <name evidence="2" type="ORF">UFOVP990_224</name>
</gene>
<evidence type="ECO:0000313" key="4">
    <source>
        <dbReference type="EMBL" id="CAB4190884.1"/>
    </source>
</evidence>
<proteinExistence type="predicted"/>
<dbReference type="EMBL" id="LR797021">
    <property type="protein sequence ID" value="CAB4181323.1"/>
    <property type="molecule type" value="Genomic_DNA"/>
</dbReference>
<dbReference type="EMBL" id="LR797369">
    <property type="protein sequence ID" value="CAB4211235.1"/>
    <property type="molecule type" value="Genomic_DNA"/>
</dbReference>
<evidence type="ECO:0000313" key="2">
    <source>
        <dbReference type="EMBL" id="CAB4177173.1"/>
    </source>
</evidence>
<evidence type="ECO:0000313" key="3">
    <source>
        <dbReference type="EMBL" id="CAB4181323.1"/>
    </source>
</evidence>
<evidence type="ECO:0000313" key="1">
    <source>
        <dbReference type="EMBL" id="CAB4170794.1"/>
    </source>
</evidence>
<dbReference type="EMBL" id="LR797518">
    <property type="protein sequence ID" value="CAB4222802.1"/>
    <property type="molecule type" value="Genomic_DNA"/>
</dbReference>
<evidence type="ECO:0000313" key="7">
    <source>
        <dbReference type="EMBL" id="CAB5227789.1"/>
    </source>
</evidence>
<reference evidence="5" key="1">
    <citation type="submission" date="2020-05" db="EMBL/GenBank/DDBJ databases">
        <authorList>
            <person name="Chiriac C."/>
            <person name="Salcher M."/>
            <person name="Ghai R."/>
            <person name="Kavagutti S V."/>
        </authorList>
    </citation>
    <scope>NUCLEOTIDE SEQUENCE</scope>
</reference>